<dbReference type="Gene3D" id="1.20.120.1810">
    <property type="match status" value="1"/>
</dbReference>
<sequence length="290" mass="32044">MNHYSAEDHRIASAAMAAPYLTREQETALATRWREREDNKARNDIAMAHLRLVVAMASKFKGFGLPKSDLVQEGYLGLLEAAARFDHERGVRFSTYASWWIRAAMQDFVLRNWSIVRGGTSSAQKALFFKLRRLRAQIAARDRSMSAQAIYVEIASRLGVHVNDVQAMDARLSGNDTSLQAPLGGDGEEDGAQRMDMIVCDAPLPEEQVTGIIDGERISQKLRSALAKLSPRESRVIKARKLAEKAATLAELGDELGISKERVRQIEGRALEKLKAAMTADPQANALVPA</sequence>
<dbReference type="CDD" id="cd06171">
    <property type="entry name" value="Sigma70_r4"/>
    <property type="match status" value="1"/>
</dbReference>
<dbReference type="SUPFAM" id="SSF88946">
    <property type="entry name" value="Sigma2 domain of RNA polymerase sigma factors"/>
    <property type="match status" value="1"/>
</dbReference>
<comment type="caution">
    <text evidence="9">The sequence shown here is derived from an EMBL/GenBank/DDBJ whole genome shotgun (WGS) entry which is preliminary data.</text>
</comment>
<keyword evidence="5 6" id="KW-0804">Transcription</keyword>
<dbReference type="InterPro" id="IPR013324">
    <property type="entry name" value="RNA_pol_sigma_r3/r4-like"/>
</dbReference>
<evidence type="ECO:0000256" key="5">
    <source>
        <dbReference type="ARBA" id="ARBA00023163"/>
    </source>
</evidence>
<evidence type="ECO:0000256" key="6">
    <source>
        <dbReference type="RuleBase" id="RU362124"/>
    </source>
</evidence>
<protein>
    <recommendedName>
        <fullName evidence="6">RNA polymerase sigma factor</fullName>
    </recommendedName>
</protein>
<dbReference type="NCBIfam" id="NF005693">
    <property type="entry name" value="PRK07500.1"/>
    <property type="match status" value="1"/>
</dbReference>
<dbReference type="InterPro" id="IPR014284">
    <property type="entry name" value="RNA_pol_sigma-70_dom"/>
</dbReference>
<organism evidence="9 10">
    <name type="scientific">Martelella mediterranea</name>
    <dbReference type="NCBI Taxonomy" id="293089"/>
    <lineage>
        <taxon>Bacteria</taxon>
        <taxon>Pseudomonadati</taxon>
        <taxon>Pseudomonadota</taxon>
        <taxon>Alphaproteobacteria</taxon>
        <taxon>Hyphomicrobiales</taxon>
        <taxon>Aurantimonadaceae</taxon>
        <taxon>Martelella</taxon>
    </lineage>
</organism>
<gene>
    <name evidence="9" type="ORF">EDC90_10277</name>
</gene>
<comment type="similarity">
    <text evidence="1 6">Belongs to the sigma-70 factor family.</text>
</comment>
<evidence type="ECO:0000259" key="7">
    <source>
        <dbReference type="PROSITE" id="PS00715"/>
    </source>
</evidence>
<keyword evidence="2 6" id="KW-0805">Transcription regulation</keyword>
<evidence type="ECO:0000256" key="3">
    <source>
        <dbReference type="ARBA" id="ARBA00023082"/>
    </source>
</evidence>
<evidence type="ECO:0000313" key="9">
    <source>
        <dbReference type="EMBL" id="TCT35270.1"/>
    </source>
</evidence>
<dbReference type="PANTHER" id="PTHR30376">
    <property type="entry name" value="SIGMA FACTOR RPOH HEAT SHOCK RELATED"/>
    <property type="match status" value="1"/>
</dbReference>
<dbReference type="PROSITE" id="PS00716">
    <property type="entry name" value="SIGMA70_2"/>
    <property type="match status" value="1"/>
</dbReference>
<dbReference type="InterPro" id="IPR050813">
    <property type="entry name" value="Sigma-70_Factor"/>
</dbReference>
<dbReference type="NCBIfam" id="NF005143">
    <property type="entry name" value="PRK06596.1"/>
    <property type="match status" value="1"/>
</dbReference>
<dbReference type="InterPro" id="IPR000943">
    <property type="entry name" value="RNA_pol_sigma70"/>
</dbReference>
<dbReference type="Gene3D" id="1.20.140.160">
    <property type="match status" value="1"/>
</dbReference>
<feature type="domain" description="RNA polymerase sigma-70" evidence="7">
    <location>
        <begin position="69"/>
        <end position="82"/>
    </location>
</feature>
<keyword evidence="4 6" id="KW-0238">DNA-binding</keyword>
<dbReference type="PROSITE" id="PS00715">
    <property type="entry name" value="SIGMA70_1"/>
    <property type="match status" value="1"/>
</dbReference>
<dbReference type="AlphaFoldDB" id="A0A4R3NLB0"/>
<dbReference type="RefSeq" id="WP_132313129.1">
    <property type="nucleotide sequence ID" value="NZ_SMAR01000027.1"/>
</dbReference>
<dbReference type="GO" id="GO:0003677">
    <property type="term" value="F:DNA binding"/>
    <property type="evidence" value="ECO:0007669"/>
    <property type="project" value="UniProtKB-KW"/>
</dbReference>
<dbReference type="NCBIfam" id="TIGR02937">
    <property type="entry name" value="sigma70-ECF"/>
    <property type="match status" value="1"/>
</dbReference>
<dbReference type="PIRSF" id="PIRSF000770">
    <property type="entry name" value="RNA_pol_sigma-SigE/K"/>
    <property type="match status" value="1"/>
</dbReference>
<dbReference type="InterPro" id="IPR013325">
    <property type="entry name" value="RNA_pol_sigma_r2"/>
</dbReference>
<accession>A0A4R3NLB0</accession>
<dbReference type="PRINTS" id="PR00046">
    <property type="entry name" value="SIGMA70FCT"/>
</dbReference>
<evidence type="ECO:0000313" key="10">
    <source>
        <dbReference type="Proteomes" id="UP000295097"/>
    </source>
</evidence>
<evidence type="ECO:0000256" key="2">
    <source>
        <dbReference type="ARBA" id="ARBA00023015"/>
    </source>
</evidence>
<proteinExistence type="inferred from homology"/>
<dbReference type="EMBL" id="SMAR01000027">
    <property type="protein sequence ID" value="TCT35270.1"/>
    <property type="molecule type" value="Genomic_DNA"/>
</dbReference>
<evidence type="ECO:0000259" key="8">
    <source>
        <dbReference type="PROSITE" id="PS00716"/>
    </source>
</evidence>
<dbReference type="GO" id="GO:0006352">
    <property type="term" value="P:DNA-templated transcription initiation"/>
    <property type="evidence" value="ECO:0007669"/>
    <property type="project" value="InterPro"/>
</dbReference>
<reference evidence="9 10" key="1">
    <citation type="submission" date="2019-03" db="EMBL/GenBank/DDBJ databases">
        <title>Freshwater and sediment microbial communities from various areas in North America, analyzing microbe dynamics in response to fracking.</title>
        <authorList>
            <person name="Lamendella R."/>
        </authorList>
    </citation>
    <scope>NUCLEOTIDE SEQUENCE [LARGE SCALE GENOMIC DNA]</scope>
    <source>
        <strain evidence="9 10">175.2</strain>
    </source>
</reference>
<dbReference type="PANTHER" id="PTHR30376:SF3">
    <property type="entry name" value="RNA POLYMERASE SIGMA FACTOR RPOH"/>
    <property type="match status" value="1"/>
</dbReference>
<dbReference type="SUPFAM" id="SSF88659">
    <property type="entry name" value="Sigma3 and sigma4 domains of RNA polymerase sigma factors"/>
    <property type="match status" value="1"/>
</dbReference>
<keyword evidence="10" id="KW-1185">Reference proteome</keyword>
<feature type="domain" description="RNA polymerase sigma-70" evidence="8">
    <location>
        <begin position="248"/>
        <end position="274"/>
    </location>
</feature>
<dbReference type="Proteomes" id="UP000295097">
    <property type="component" value="Unassembled WGS sequence"/>
</dbReference>
<dbReference type="GO" id="GO:0016987">
    <property type="term" value="F:sigma factor activity"/>
    <property type="evidence" value="ECO:0007669"/>
    <property type="project" value="UniProtKB-KW"/>
</dbReference>
<comment type="function">
    <text evidence="6">Sigma factors are initiation factors that promote the attachment of RNA polymerase to specific initiation sites and are then released.</text>
</comment>
<dbReference type="InterPro" id="IPR007627">
    <property type="entry name" value="RNA_pol_sigma70_r2"/>
</dbReference>
<evidence type="ECO:0000256" key="4">
    <source>
        <dbReference type="ARBA" id="ARBA00023125"/>
    </source>
</evidence>
<dbReference type="InterPro" id="IPR007630">
    <property type="entry name" value="RNA_pol_sigma70_r4"/>
</dbReference>
<dbReference type="Pfam" id="PF04542">
    <property type="entry name" value="Sigma70_r2"/>
    <property type="match status" value="1"/>
</dbReference>
<evidence type="ECO:0000256" key="1">
    <source>
        <dbReference type="ARBA" id="ARBA00007788"/>
    </source>
</evidence>
<keyword evidence="3 6" id="KW-0731">Sigma factor</keyword>
<name>A0A4R3NLB0_9HYPH</name>
<dbReference type="Pfam" id="PF04545">
    <property type="entry name" value="Sigma70_r4"/>
    <property type="match status" value="1"/>
</dbReference>
<dbReference type="OrthoDB" id="9809557at2"/>